<feature type="region of interest" description="Disordered" evidence="1">
    <location>
        <begin position="1"/>
        <end position="28"/>
    </location>
</feature>
<evidence type="ECO:0000256" key="1">
    <source>
        <dbReference type="SAM" id="MobiDB-lite"/>
    </source>
</evidence>
<keyword evidence="3" id="KW-1185">Reference proteome</keyword>
<sequence length="116" mass="11654">MSQGGSSALSLEYPPNESPKSQRSWDLGLSMAEEPESAATVAFTLLDLLSPNTHHDCGDVATPGGASEQLTSGAGAASCQAVAQEPPGSNALGSHNSSAPFRGLAPPSRGPAPILQ</sequence>
<comment type="caution">
    <text evidence="2">The sequence shown here is derived from an EMBL/GenBank/DDBJ whole genome shotgun (WGS) entry which is preliminary data.</text>
</comment>
<accession>A0ABQ9U3X5</accession>
<evidence type="ECO:0000313" key="2">
    <source>
        <dbReference type="EMBL" id="KAK2091464.1"/>
    </source>
</evidence>
<proteinExistence type="predicted"/>
<feature type="region of interest" description="Disordered" evidence="1">
    <location>
        <begin position="52"/>
        <end position="116"/>
    </location>
</feature>
<dbReference type="EMBL" id="JASSZA010000016">
    <property type="protein sequence ID" value="KAK2091464.1"/>
    <property type="molecule type" value="Genomic_DNA"/>
</dbReference>
<protein>
    <submittedName>
        <fullName evidence="2">Uncharacterized protein</fullName>
    </submittedName>
</protein>
<evidence type="ECO:0000313" key="3">
    <source>
        <dbReference type="Proteomes" id="UP001266305"/>
    </source>
</evidence>
<name>A0ABQ9U3X5_SAGOE</name>
<reference evidence="2 3" key="1">
    <citation type="submission" date="2023-05" db="EMBL/GenBank/DDBJ databases">
        <title>B98-5 Cell Line De Novo Hybrid Assembly: An Optical Mapping Approach.</title>
        <authorList>
            <person name="Kananen K."/>
            <person name="Auerbach J.A."/>
            <person name="Kautto E."/>
            <person name="Blachly J.S."/>
        </authorList>
    </citation>
    <scope>NUCLEOTIDE SEQUENCE [LARGE SCALE GENOMIC DNA]</scope>
    <source>
        <strain evidence="2">B95-8</strain>
        <tissue evidence="2">Cell line</tissue>
    </source>
</reference>
<dbReference type="Proteomes" id="UP001266305">
    <property type="component" value="Unassembled WGS sequence"/>
</dbReference>
<organism evidence="2 3">
    <name type="scientific">Saguinus oedipus</name>
    <name type="common">Cotton-top tamarin</name>
    <name type="synonym">Oedipomidas oedipus</name>
    <dbReference type="NCBI Taxonomy" id="9490"/>
    <lineage>
        <taxon>Eukaryota</taxon>
        <taxon>Metazoa</taxon>
        <taxon>Chordata</taxon>
        <taxon>Craniata</taxon>
        <taxon>Vertebrata</taxon>
        <taxon>Euteleostomi</taxon>
        <taxon>Mammalia</taxon>
        <taxon>Eutheria</taxon>
        <taxon>Euarchontoglires</taxon>
        <taxon>Primates</taxon>
        <taxon>Haplorrhini</taxon>
        <taxon>Platyrrhini</taxon>
        <taxon>Cebidae</taxon>
        <taxon>Callitrichinae</taxon>
        <taxon>Saguinus</taxon>
    </lineage>
</organism>
<gene>
    <name evidence="2" type="ORF">P7K49_030748</name>
</gene>